<dbReference type="eggNOG" id="COG4775">
    <property type="taxonomic scope" value="Bacteria"/>
</dbReference>
<dbReference type="Proteomes" id="UP000005283">
    <property type="component" value="Unassembled WGS sequence"/>
</dbReference>
<sequence length="859" mass="99736">MSLAPAGDPIYNKVKRFFSFLFIVMTFVCVAHAQITGVIVDEDGYAIPYASVMYKGHHVAVVSDIEGKFSIARHEGWVMTISSVGFKQQSVKVDASTGSHLNIVLKEDAKRLNEVVVKSKRGRYSRKNNPAVELMRRVIAAKKKNHLDNHPYYQYNKYQKLTLSLSDIKPEDLESGRLSKSQWMLDQIETSSYNNKLVLPVSVDETVTQHIYRKEPKSEKNIIKGHQSQGVNKILQTGEALNVIMKDVFTNVDIYDDYVRLLQYPFVSPIGRTAISFYRYYIEDTVYVNRDLCYHLQFIPNNQQDFGFRGELYVLADSTLHVKKCKLTIPKKSDVNFVEDLHVDQEYTKLDNGEWVLTKDDMWAELSLTSFLSKVLVVRNTRMSDYAFDELPNKIFKGRAKVRHEADAMVRDEDFWNQYRAVELTKGESSMDAFVHRMEQSKNFKWLLVGIKALVENYVETGSSQRKSKFDFGPINTLVSSNFVDGLRFRISGRTMAALNPHLFWNGYVAYGTRSQKTYYGSEVTYALNKKKNSPFEFPQRNLVFETAYDVMSPADKFLIHNKDNAFMAIKTQKVEQMYFYNRQKLSFIYETDWGFSVNTSVKAESNEVAGDLHFMRMSDRQEIFKIRTTELQFGLRYCPGQTFLNTKQKRVPINLDSPEFKVSHTMGLKNFLGGQYTMNFTEVGVYKRQWLGSWGYLNGYVNLGAQWDKVPFPLLIMPPVNLSYFEHPETFSMMRNMEFLTDRYAFWSLSWDINGKLLNRIPLIKRLKWREYIAFKGMFGTLTDKNNPFLQRNQADDILFAFPEGAYVMDKKVPYMEIVAGVHNIFKFFGVDFVHRINYNGHPNTKKNGVRFSVMMTF</sequence>
<dbReference type="STRING" id="679190.HMPREF0650_0572"/>
<keyword evidence="2" id="KW-1185">Reference proteome</keyword>
<dbReference type="InterPro" id="IPR043741">
    <property type="entry name" value="DUF5686"/>
</dbReference>
<dbReference type="SUPFAM" id="SSF49464">
    <property type="entry name" value="Carboxypeptidase regulatory domain-like"/>
    <property type="match status" value="1"/>
</dbReference>
<reference evidence="1 2" key="1">
    <citation type="submission" date="2009-12" db="EMBL/GenBank/DDBJ databases">
        <title>Genome Sequence of Prevotella buccalis ATCC 35310.</title>
        <authorList>
            <person name="Durkin A.S."/>
            <person name="Madupu R."/>
            <person name="Torralba M."/>
            <person name="Methe B."/>
            <person name="Sutton G."/>
            <person name="Strausberg R.L."/>
            <person name="Nelson K.E."/>
        </authorList>
    </citation>
    <scope>NUCLEOTIDE SEQUENCE [LARGE SCALE GENOMIC DNA]</scope>
    <source>
        <strain evidence="1 2">ATCC 35310</strain>
    </source>
</reference>
<proteinExistence type="predicted"/>
<name>D1W7U4_9BACT</name>
<dbReference type="AlphaFoldDB" id="D1W7U4"/>
<dbReference type="EMBL" id="ADEG01000090">
    <property type="protein sequence ID" value="EFA91306.1"/>
    <property type="molecule type" value="Genomic_DNA"/>
</dbReference>
<dbReference type="InterPro" id="IPR008969">
    <property type="entry name" value="CarboxyPept-like_regulatory"/>
</dbReference>
<gene>
    <name evidence="1" type="ORF">HMPREF0650_0572</name>
</gene>
<protein>
    <recommendedName>
        <fullName evidence="3">Carboxypeptidase-like regulatory domain-containing protein</fullName>
    </recommendedName>
</protein>
<dbReference type="Pfam" id="PF18939">
    <property type="entry name" value="DUF5686"/>
    <property type="match status" value="1"/>
</dbReference>
<comment type="caution">
    <text evidence="1">The sequence shown here is derived from an EMBL/GenBank/DDBJ whole genome shotgun (WGS) entry which is preliminary data.</text>
</comment>
<dbReference type="Pfam" id="PF13715">
    <property type="entry name" value="CarbopepD_reg_2"/>
    <property type="match status" value="1"/>
</dbReference>
<evidence type="ECO:0000313" key="1">
    <source>
        <dbReference type="EMBL" id="EFA91306.1"/>
    </source>
</evidence>
<organism evidence="1 2">
    <name type="scientific">Hoylesella buccalis ATCC 35310</name>
    <dbReference type="NCBI Taxonomy" id="679190"/>
    <lineage>
        <taxon>Bacteria</taxon>
        <taxon>Pseudomonadati</taxon>
        <taxon>Bacteroidota</taxon>
        <taxon>Bacteroidia</taxon>
        <taxon>Bacteroidales</taxon>
        <taxon>Prevotellaceae</taxon>
        <taxon>Hoylesella</taxon>
    </lineage>
</organism>
<evidence type="ECO:0008006" key="3">
    <source>
        <dbReference type="Google" id="ProtNLM"/>
    </source>
</evidence>
<evidence type="ECO:0000313" key="2">
    <source>
        <dbReference type="Proteomes" id="UP000005283"/>
    </source>
</evidence>
<accession>D1W7U4</accession>